<dbReference type="EMBL" id="CAJVPV010015662">
    <property type="protein sequence ID" value="CAG8693404.1"/>
    <property type="molecule type" value="Genomic_DNA"/>
</dbReference>
<protein>
    <submittedName>
        <fullName evidence="1">7360_t:CDS:1</fullName>
    </submittedName>
</protein>
<keyword evidence="2" id="KW-1185">Reference proteome</keyword>
<dbReference type="Proteomes" id="UP000789342">
    <property type="component" value="Unassembled WGS sequence"/>
</dbReference>
<comment type="caution">
    <text evidence="1">The sequence shown here is derived from an EMBL/GenBank/DDBJ whole genome shotgun (WGS) entry which is preliminary data.</text>
</comment>
<dbReference type="AlphaFoldDB" id="A0A9N9EV00"/>
<dbReference type="PANTHER" id="PTHR15921">
    <property type="entry name" value="PRE-MRNA CLEAVAGE COMPLEX II"/>
    <property type="match status" value="1"/>
</dbReference>
<organism evidence="1 2">
    <name type="scientific">Acaulospora morrowiae</name>
    <dbReference type="NCBI Taxonomy" id="94023"/>
    <lineage>
        <taxon>Eukaryota</taxon>
        <taxon>Fungi</taxon>
        <taxon>Fungi incertae sedis</taxon>
        <taxon>Mucoromycota</taxon>
        <taxon>Glomeromycotina</taxon>
        <taxon>Glomeromycetes</taxon>
        <taxon>Diversisporales</taxon>
        <taxon>Acaulosporaceae</taxon>
        <taxon>Acaulospora</taxon>
    </lineage>
</organism>
<proteinExistence type="predicted"/>
<evidence type="ECO:0000313" key="2">
    <source>
        <dbReference type="Proteomes" id="UP000789342"/>
    </source>
</evidence>
<dbReference type="GO" id="GO:0005849">
    <property type="term" value="C:mRNA cleavage factor complex"/>
    <property type="evidence" value="ECO:0007669"/>
    <property type="project" value="TreeGrafter"/>
</dbReference>
<dbReference type="OrthoDB" id="2129491at2759"/>
<sequence>MPISGTPDVNALSTLLNAAVTTSVPIHAPPVSVAPVPVTTPSIQSHNSLVSDPNTLVKNLMEFGLLGNNNIISNLAGTIGNANMGGFNFGGNTPTPPQSGSVAGDIPTTILHVNDIEKILLTSNDIQRKRDGAIAILYDAFPLQCKQCGFRYARNDDGKAKMDSHLDWHFRQNRRMKEKAKKTQSRSWFVSEEVVHTFQLLS</sequence>
<accession>A0A9N9EV00</accession>
<dbReference type="GO" id="GO:0003729">
    <property type="term" value="F:mRNA binding"/>
    <property type="evidence" value="ECO:0007669"/>
    <property type="project" value="InterPro"/>
</dbReference>
<dbReference type="GO" id="GO:0005737">
    <property type="term" value="C:cytoplasm"/>
    <property type="evidence" value="ECO:0007669"/>
    <property type="project" value="TreeGrafter"/>
</dbReference>
<dbReference type="PANTHER" id="PTHR15921:SF3">
    <property type="entry name" value="PRE-MRNA CLEAVAGE COMPLEX 2 PROTEIN PCF11"/>
    <property type="match status" value="1"/>
</dbReference>
<dbReference type="GO" id="GO:0006369">
    <property type="term" value="P:termination of RNA polymerase II transcription"/>
    <property type="evidence" value="ECO:0007669"/>
    <property type="project" value="InterPro"/>
</dbReference>
<dbReference type="InterPro" id="IPR045154">
    <property type="entry name" value="PCF11-like"/>
</dbReference>
<dbReference type="GO" id="GO:0031124">
    <property type="term" value="P:mRNA 3'-end processing"/>
    <property type="evidence" value="ECO:0007669"/>
    <property type="project" value="InterPro"/>
</dbReference>
<evidence type="ECO:0000313" key="1">
    <source>
        <dbReference type="EMBL" id="CAG8693404.1"/>
    </source>
</evidence>
<reference evidence="1" key="1">
    <citation type="submission" date="2021-06" db="EMBL/GenBank/DDBJ databases">
        <authorList>
            <person name="Kallberg Y."/>
            <person name="Tangrot J."/>
            <person name="Rosling A."/>
        </authorList>
    </citation>
    <scope>NUCLEOTIDE SEQUENCE</scope>
    <source>
        <strain evidence="1">CL551</strain>
    </source>
</reference>
<gene>
    <name evidence="1" type="ORF">AMORRO_LOCUS11741</name>
</gene>
<name>A0A9N9EV00_9GLOM</name>
<dbReference type="GO" id="GO:0000993">
    <property type="term" value="F:RNA polymerase II complex binding"/>
    <property type="evidence" value="ECO:0007669"/>
    <property type="project" value="InterPro"/>
</dbReference>